<feature type="region of interest" description="Disordered" evidence="1">
    <location>
        <begin position="354"/>
        <end position="504"/>
    </location>
</feature>
<dbReference type="EMBL" id="JAEHOC010000062">
    <property type="protein sequence ID" value="KAG2424743.1"/>
    <property type="molecule type" value="Genomic_DNA"/>
</dbReference>
<proteinExistence type="predicted"/>
<organism evidence="2 3">
    <name type="scientific">Chlamydomonas incerta</name>
    <dbReference type="NCBI Taxonomy" id="51695"/>
    <lineage>
        <taxon>Eukaryota</taxon>
        <taxon>Viridiplantae</taxon>
        <taxon>Chlorophyta</taxon>
        <taxon>core chlorophytes</taxon>
        <taxon>Chlorophyceae</taxon>
        <taxon>CS clade</taxon>
        <taxon>Chlamydomonadales</taxon>
        <taxon>Chlamydomonadaceae</taxon>
        <taxon>Chlamydomonas</taxon>
    </lineage>
</organism>
<protein>
    <submittedName>
        <fullName evidence="2">Uncharacterized protein</fullName>
    </submittedName>
</protein>
<keyword evidence="3" id="KW-1185">Reference proteome</keyword>
<dbReference type="AlphaFoldDB" id="A0A835SJR7"/>
<evidence type="ECO:0000313" key="3">
    <source>
        <dbReference type="Proteomes" id="UP000650467"/>
    </source>
</evidence>
<feature type="compositionally biased region" description="Low complexity" evidence="1">
    <location>
        <begin position="447"/>
        <end position="462"/>
    </location>
</feature>
<feature type="compositionally biased region" description="Acidic residues" evidence="1">
    <location>
        <begin position="357"/>
        <end position="366"/>
    </location>
</feature>
<name>A0A835SJR7_CHLIN</name>
<sequence>MQELVVRSLRQLGLSQPQLQELEQPQQAVGQAEHQQQAVGQLRTLVERSGNSPALFTTILELWAVEADMSVEEMSVEEMSMDISTFVDEFMENKLFEEAVKGWSLALAHMSDEDRCRVLDLANVVLGAQIFGFPNRGIWKFLEPYMLKTEHGRYYLADPMQRQLLRAVIERGGKLRTSFMGLGEGLTLVQLDWGWLLLQLGEVADLLVGQRRPPKGFPSHVEGAAELTAMLKEFTTKAKLPGAKGVSMADRWVALPAFQKALESPYNKGSRAWYELEGKGKQLLKSDLDYLVFFLRLCRNVLAHHWQQQGLVDILQVMVMALPEMLGMSAHALAEQVRTCMSKLEPATIKAAAAAADAEEEGEEELASAASTGSGPSAGSAPSTRSGPNGPDACASGPSGVAGASAFSGGSAPSAPSAGSASGPHPSARGPSARGPSARSADSALTGAASSPSAPNTGASAPGAGGAGASKKRGKRRRSSDVKPGGGGAGSGADPASGGVTPAATGGCGPGSSCFKAHTALSSNGAPAAARRCLLAGKAVVPHTRAMLPAPVVRHLHLMRVTTTARAAFRFS</sequence>
<evidence type="ECO:0000256" key="1">
    <source>
        <dbReference type="SAM" id="MobiDB-lite"/>
    </source>
</evidence>
<accession>A0A835SJR7</accession>
<dbReference type="Proteomes" id="UP000650467">
    <property type="component" value="Unassembled WGS sequence"/>
</dbReference>
<gene>
    <name evidence="2" type="ORF">HXX76_014316</name>
</gene>
<comment type="caution">
    <text evidence="2">The sequence shown here is derived from an EMBL/GenBank/DDBJ whole genome shotgun (WGS) entry which is preliminary data.</text>
</comment>
<feature type="compositionally biased region" description="Low complexity" evidence="1">
    <location>
        <begin position="367"/>
        <end position="433"/>
    </location>
</feature>
<reference evidence="2" key="1">
    <citation type="journal article" date="2020" name="bioRxiv">
        <title>Comparative genomics of Chlamydomonas.</title>
        <authorList>
            <person name="Craig R.J."/>
            <person name="Hasan A.R."/>
            <person name="Ness R.W."/>
            <person name="Keightley P.D."/>
        </authorList>
    </citation>
    <scope>NUCLEOTIDE SEQUENCE</scope>
    <source>
        <strain evidence="2">SAG 7.73</strain>
    </source>
</reference>
<evidence type="ECO:0000313" key="2">
    <source>
        <dbReference type="EMBL" id="KAG2424743.1"/>
    </source>
</evidence>